<keyword evidence="2" id="KW-0040">ANK repeat</keyword>
<sequence>MITDLFDQEVMLCIEEVELLRPGKWHDINICPTCNCQAPIDSLSSLAASFIIRQSNSGKRWASNVPALLHHAMDEVIRQQHQQPEPNMLEQRHPYLQVMYREFLDRLPKRDLRQDTLTGHGHELLPGIHPSDSLIVHEDSMPESNITVCQIFLGQLEPVRDFIRSRDNPHLSSANSRDKVFRILLSAAVKTGQYDLTRHILDQGADIDSTHYDLAVAFERQDLTMMKLLLDPNYKHTRSEGPRRIAIEDLIVRSTQLDLRDITNILLDHAEYMNIGFIHTVLSNACCNGDDDLVQRLFNLHRHLDVNMFLGSVEWMPELHGLTPLMPVEIAAIRGHESILRLLLKNDVETYTRHARLVCMMDAAALGGHVGIIRILLEAGVDPSPAEWRDIIRTYMDARRRGVRDGGFIRFLLEENLVDISMYLRLYPQTLYLVFCTLCCAGDVAAVRLFAAHGMPLFGGFYSGIRCWTPMDVATDSGSQELIEALEELGRLGPQSQPKVS</sequence>
<evidence type="ECO:0000313" key="4">
    <source>
        <dbReference type="Proteomes" id="UP001480595"/>
    </source>
</evidence>
<comment type="caution">
    <text evidence="3">The sequence shown here is derived from an EMBL/GenBank/DDBJ whole genome shotgun (WGS) entry which is preliminary data.</text>
</comment>
<evidence type="ECO:0008006" key="5">
    <source>
        <dbReference type="Google" id="ProtNLM"/>
    </source>
</evidence>
<gene>
    <name evidence="3" type="ORF">PG994_002569</name>
</gene>
<name>A0ABR1W5Q6_9PEZI</name>
<keyword evidence="4" id="KW-1185">Reference proteome</keyword>
<dbReference type="RefSeq" id="XP_066719833.1">
    <property type="nucleotide sequence ID" value="XM_066853978.1"/>
</dbReference>
<dbReference type="Gene3D" id="1.25.40.20">
    <property type="entry name" value="Ankyrin repeat-containing domain"/>
    <property type="match status" value="2"/>
</dbReference>
<keyword evidence="1" id="KW-0677">Repeat</keyword>
<protein>
    <recommendedName>
        <fullName evidence="5">Ankyrin</fullName>
    </recommendedName>
</protein>
<dbReference type="PANTHER" id="PTHR24198:SF165">
    <property type="entry name" value="ANKYRIN REPEAT-CONTAINING PROTEIN-RELATED"/>
    <property type="match status" value="1"/>
</dbReference>
<dbReference type="EMBL" id="JAQQWL010000003">
    <property type="protein sequence ID" value="KAK8078762.1"/>
    <property type="molecule type" value="Genomic_DNA"/>
</dbReference>
<dbReference type="InterPro" id="IPR036770">
    <property type="entry name" value="Ankyrin_rpt-contain_sf"/>
</dbReference>
<reference evidence="3 4" key="1">
    <citation type="submission" date="2023-01" db="EMBL/GenBank/DDBJ databases">
        <title>Analysis of 21 Apiospora genomes using comparative genomics revels a genus with tremendous synthesis potential of carbohydrate active enzymes and secondary metabolites.</title>
        <authorList>
            <person name="Sorensen T."/>
        </authorList>
    </citation>
    <scope>NUCLEOTIDE SEQUENCE [LARGE SCALE GENOMIC DNA]</scope>
    <source>
        <strain evidence="3 4">CBS 135458</strain>
    </source>
</reference>
<dbReference type="PANTHER" id="PTHR24198">
    <property type="entry name" value="ANKYRIN REPEAT AND PROTEIN KINASE DOMAIN-CONTAINING PROTEIN"/>
    <property type="match status" value="1"/>
</dbReference>
<evidence type="ECO:0000256" key="2">
    <source>
        <dbReference type="ARBA" id="ARBA00023043"/>
    </source>
</evidence>
<dbReference type="GeneID" id="92087041"/>
<evidence type="ECO:0000256" key="1">
    <source>
        <dbReference type="ARBA" id="ARBA00022737"/>
    </source>
</evidence>
<dbReference type="InterPro" id="IPR002110">
    <property type="entry name" value="Ankyrin_rpt"/>
</dbReference>
<organism evidence="3 4">
    <name type="scientific">Apiospora phragmitis</name>
    <dbReference type="NCBI Taxonomy" id="2905665"/>
    <lineage>
        <taxon>Eukaryota</taxon>
        <taxon>Fungi</taxon>
        <taxon>Dikarya</taxon>
        <taxon>Ascomycota</taxon>
        <taxon>Pezizomycotina</taxon>
        <taxon>Sordariomycetes</taxon>
        <taxon>Xylariomycetidae</taxon>
        <taxon>Amphisphaeriales</taxon>
        <taxon>Apiosporaceae</taxon>
        <taxon>Apiospora</taxon>
    </lineage>
</organism>
<dbReference type="SUPFAM" id="SSF48403">
    <property type="entry name" value="Ankyrin repeat"/>
    <property type="match status" value="1"/>
</dbReference>
<evidence type="ECO:0000313" key="3">
    <source>
        <dbReference type="EMBL" id="KAK8078762.1"/>
    </source>
</evidence>
<proteinExistence type="predicted"/>
<dbReference type="Pfam" id="PF12796">
    <property type="entry name" value="Ank_2"/>
    <property type="match status" value="1"/>
</dbReference>
<dbReference type="Proteomes" id="UP001480595">
    <property type="component" value="Unassembled WGS sequence"/>
</dbReference>
<accession>A0ABR1W5Q6</accession>
<dbReference type="SMART" id="SM00248">
    <property type="entry name" value="ANK"/>
    <property type="match status" value="5"/>
</dbReference>